<protein>
    <submittedName>
        <fullName evidence="2">Formate-dependent nitrite reductase, periplasmic cytochrome c552 subunit</fullName>
    </submittedName>
</protein>
<dbReference type="Proteomes" id="UP000022141">
    <property type="component" value="Unassembled WGS sequence"/>
</dbReference>
<proteinExistence type="predicted"/>
<dbReference type="STRING" id="1454004.AW11_02812"/>
<dbReference type="PATRIC" id="fig|1454004.3.peg.2907"/>
<dbReference type="InterPro" id="IPR036280">
    <property type="entry name" value="Multihaem_cyt_sf"/>
</dbReference>
<accession>A0A011R7B7</accession>
<dbReference type="InterPro" id="IPR023155">
    <property type="entry name" value="Cyt_c-552/4"/>
</dbReference>
<gene>
    <name evidence="2" type="ORF">AW11_02812</name>
</gene>
<dbReference type="eggNOG" id="COG2010">
    <property type="taxonomic scope" value="Bacteria"/>
</dbReference>
<keyword evidence="3" id="KW-1185">Reference proteome</keyword>
<evidence type="ECO:0000313" key="3">
    <source>
        <dbReference type="Proteomes" id="UP000022141"/>
    </source>
</evidence>
<name>A0A011R7B7_ACCRE</name>
<reference evidence="2" key="1">
    <citation type="submission" date="2014-02" db="EMBL/GenBank/DDBJ databases">
        <title>Expanding our view of genomic diversity in Candidatus Accumulibacter clades.</title>
        <authorList>
            <person name="Skennerton C.T."/>
            <person name="Barr J.J."/>
            <person name="Slater F.R."/>
            <person name="Bond P.L."/>
            <person name="Tyson G.W."/>
        </authorList>
    </citation>
    <scope>NUCLEOTIDE SEQUENCE [LARGE SCALE GENOMIC DNA]</scope>
</reference>
<comment type="caution">
    <text evidence="2">The sequence shown here is derived from an EMBL/GenBank/DDBJ whole genome shotgun (WGS) entry which is preliminary data.</text>
</comment>
<evidence type="ECO:0000259" key="1">
    <source>
        <dbReference type="Pfam" id="PF13435"/>
    </source>
</evidence>
<sequence length="431" mass="47413">MFTSAVTTGRVLLALPVLLFVLNACDRSETVRSPALTERTPVTESAQAISAFLERHWVRPLPAQGKAPEQFSALEASLMPSDCGSCHTEQYRDWQTSLHAQAMGPGLMGQLLAMAPTARDEHQDCLRCHAPLAEQANDLLAELAAAEHASADAAPSPATPSLHQQGLVCAACHVRAHQRSGPPRRDGTAPDAVESAALPHAGFVATDAFEDSRFCSACHQFQPDEYALNGKLLENTYDEWKVSRHAREGRSCQSCHMPERRHLWRGIHDPEMVRAAVTFSVEGGEWTNNVIRAALSVRNTGAGHYLPTYVTPRLVAEIEQLDGDGRSLPGTRIEHLIQRLVPLDLGSETSDTRLAPDGELRLVYERPVHRAAVALAYRLRVEPDEFYARFYRALLADGAAEKGRELIALALKQAESSSFLAFEERRVLPQR</sequence>
<dbReference type="AlphaFoldDB" id="A0A011R7B7"/>
<dbReference type="Pfam" id="PF13435">
    <property type="entry name" value="Cytochrome_C554"/>
    <property type="match status" value="1"/>
</dbReference>
<feature type="domain" description="Cytochrome c-552/4" evidence="1">
    <location>
        <begin position="83"/>
        <end position="139"/>
    </location>
</feature>
<organism evidence="2 3">
    <name type="scientific">Accumulibacter regalis</name>
    <dbReference type="NCBI Taxonomy" id="522306"/>
    <lineage>
        <taxon>Bacteria</taxon>
        <taxon>Pseudomonadati</taxon>
        <taxon>Pseudomonadota</taxon>
        <taxon>Betaproteobacteria</taxon>
        <taxon>Candidatus Accumulibacter</taxon>
    </lineage>
</organism>
<dbReference type="EMBL" id="JEMY01000038">
    <property type="protein sequence ID" value="EXI87019.1"/>
    <property type="molecule type" value="Genomic_DNA"/>
</dbReference>
<dbReference type="Gene3D" id="1.10.1130.10">
    <property type="entry name" value="Flavocytochrome C3, Chain A"/>
    <property type="match status" value="1"/>
</dbReference>
<dbReference type="SUPFAM" id="SSF48695">
    <property type="entry name" value="Multiheme cytochromes"/>
    <property type="match status" value="1"/>
</dbReference>
<evidence type="ECO:0000313" key="2">
    <source>
        <dbReference type="EMBL" id="EXI87019.1"/>
    </source>
</evidence>